<evidence type="ECO:0000259" key="1">
    <source>
        <dbReference type="PROSITE" id="PS50181"/>
    </source>
</evidence>
<name>A0A2K3P554_TRIPR</name>
<protein>
    <submittedName>
        <fullName evidence="2">F-box/LRR-repeat protein</fullName>
    </submittedName>
</protein>
<dbReference type="CDD" id="cd22160">
    <property type="entry name" value="F-box_AtFBL13-like"/>
    <property type="match status" value="1"/>
</dbReference>
<evidence type="ECO:0000313" key="2">
    <source>
        <dbReference type="EMBL" id="PNY10409.1"/>
    </source>
</evidence>
<dbReference type="InterPro" id="IPR036047">
    <property type="entry name" value="F-box-like_dom_sf"/>
</dbReference>
<accession>A0A2K3P554</accession>
<dbReference type="Proteomes" id="UP000236291">
    <property type="component" value="Unassembled WGS sequence"/>
</dbReference>
<dbReference type="PANTHER" id="PTHR32212">
    <property type="entry name" value="CYCLIN-LIKE F-BOX"/>
    <property type="match status" value="1"/>
</dbReference>
<dbReference type="AlphaFoldDB" id="A0A2K3P554"/>
<dbReference type="EMBL" id="ASHM01003800">
    <property type="protein sequence ID" value="PNY10409.1"/>
    <property type="molecule type" value="Genomic_DNA"/>
</dbReference>
<dbReference type="PROSITE" id="PS50181">
    <property type="entry name" value="FBOX"/>
    <property type="match status" value="1"/>
</dbReference>
<dbReference type="Pfam" id="PF00646">
    <property type="entry name" value="F-box"/>
    <property type="match status" value="1"/>
</dbReference>
<dbReference type="ExpressionAtlas" id="A0A2K3P554">
    <property type="expression patterns" value="baseline"/>
</dbReference>
<dbReference type="PANTHER" id="PTHR32212:SF269">
    <property type="entry name" value="F-BOX_RNI_FBD-LIKE DOMAIN PROTEIN"/>
    <property type="match status" value="1"/>
</dbReference>
<evidence type="ECO:0000313" key="3">
    <source>
        <dbReference type="Proteomes" id="UP000236291"/>
    </source>
</evidence>
<sequence length="350" mass="39813">MKRKRDNDDEVEIEEDRLSELPDCVLHNILSFLSAKGAVETSVLSPRWKYLWKRLPTLRLHSSHFRHLKQFTKFVSQILSRRDGSTSIHTLNFHRQLLVEPQLLKRVINYAISHDVQEIFIQVKCDIQHFPPCLFSSHTLTSLKLAIVHPKIYAMRALFPNSLDLPSLTTLCLHLFAFSVGDDGRAEPFSTLKKLNTLIIDKCEVVDAQNLLISNITLVNLTIVIRDYPPDACIEIELSTPNLCTFCYIGSPFHKFYGRKGNLSSIKHVDIDVKLMASSKTYSKFLLDWLVELANVESLTLSSPTLQVQLRSLSNMKSLKVIMKQPSSIPEGMVSFLLQNAPSAKVEIID</sequence>
<dbReference type="InterPro" id="IPR001810">
    <property type="entry name" value="F-box_dom"/>
</dbReference>
<gene>
    <name evidence="2" type="ORF">L195_g006986</name>
</gene>
<comment type="caution">
    <text evidence="2">The sequence shown here is derived from an EMBL/GenBank/DDBJ whole genome shotgun (WGS) entry which is preliminary data.</text>
</comment>
<proteinExistence type="predicted"/>
<reference evidence="2 3" key="1">
    <citation type="journal article" date="2014" name="Am. J. Bot.">
        <title>Genome assembly and annotation for red clover (Trifolium pratense; Fabaceae).</title>
        <authorList>
            <person name="Istvanek J."/>
            <person name="Jaros M."/>
            <person name="Krenek A."/>
            <person name="Repkova J."/>
        </authorList>
    </citation>
    <scope>NUCLEOTIDE SEQUENCE [LARGE SCALE GENOMIC DNA]</scope>
    <source>
        <strain evidence="3">cv. Tatra</strain>
        <tissue evidence="2">Young leaves</tissue>
    </source>
</reference>
<organism evidence="2 3">
    <name type="scientific">Trifolium pratense</name>
    <name type="common">Red clover</name>
    <dbReference type="NCBI Taxonomy" id="57577"/>
    <lineage>
        <taxon>Eukaryota</taxon>
        <taxon>Viridiplantae</taxon>
        <taxon>Streptophyta</taxon>
        <taxon>Embryophyta</taxon>
        <taxon>Tracheophyta</taxon>
        <taxon>Spermatophyta</taxon>
        <taxon>Magnoliopsida</taxon>
        <taxon>eudicotyledons</taxon>
        <taxon>Gunneridae</taxon>
        <taxon>Pentapetalae</taxon>
        <taxon>rosids</taxon>
        <taxon>fabids</taxon>
        <taxon>Fabales</taxon>
        <taxon>Fabaceae</taxon>
        <taxon>Papilionoideae</taxon>
        <taxon>50 kb inversion clade</taxon>
        <taxon>NPAAA clade</taxon>
        <taxon>Hologalegina</taxon>
        <taxon>IRL clade</taxon>
        <taxon>Trifolieae</taxon>
        <taxon>Trifolium</taxon>
    </lineage>
</organism>
<dbReference type="SUPFAM" id="SSF81383">
    <property type="entry name" value="F-box domain"/>
    <property type="match status" value="1"/>
</dbReference>
<feature type="domain" description="F-box" evidence="1">
    <location>
        <begin position="15"/>
        <end position="68"/>
    </location>
</feature>
<dbReference type="STRING" id="57577.A0A2K3P554"/>
<dbReference type="Gene3D" id="1.20.1280.50">
    <property type="match status" value="1"/>
</dbReference>
<dbReference type="InterPro" id="IPR053781">
    <property type="entry name" value="F-box_AtFBL13-like"/>
</dbReference>
<reference evidence="2 3" key="2">
    <citation type="journal article" date="2017" name="Front. Plant Sci.">
        <title>Gene Classification and Mining of Molecular Markers Useful in Red Clover (Trifolium pratense) Breeding.</title>
        <authorList>
            <person name="Istvanek J."/>
            <person name="Dluhosova J."/>
            <person name="Dluhos P."/>
            <person name="Patkova L."/>
            <person name="Nedelnik J."/>
            <person name="Repkova J."/>
        </authorList>
    </citation>
    <scope>NUCLEOTIDE SEQUENCE [LARGE SCALE GENOMIC DNA]</scope>
    <source>
        <strain evidence="3">cv. Tatra</strain>
        <tissue evidence="2">Young leaves</tissue>
    </source>
</reference>